<dbReference type="InterPro" id="IPR004841">
    <property type="entry name" value="AA-permease/SLC12A_dom"/>
</dbReference>
<dbReference type="InterPro" id="IPR050524">
    <property type="entry name" value="APC_YAT"/>
</dbReference>
<feature type="transmembrane region" description="Helical" evidence="7">
    <location>
        <begin position="206"/>
        <end position="228"/>
    </location>
</feature>
<evidence type="ECO:0000256" key="2">
    <source>
        <dbReference type="ARBA" id="ARBA00022448"/>
    </source>
</evidence>
<feature type="transmembrane region" description="Helical" evidence="7">
    <location>
        <begin position="287"/>
        <end position="309"/>
    </location>
</feature>
<dbReference type="Gene3D" id="1.20.1740.10">
    <property type="entry name" value="Amino acid/polyamine transporter I"/>
    <property type="match status" value="1"/>
</dbReference>
<dbReference type="PANTHER" id="PTHR43341:SF38">
    <property type="entry name" value="PROLINE TRANSPORTER (EUROFUNG)"/>
    <property type="match status" value="1"/>
</dbReference>
<keyword evidence="5 7" id="KW-1133">Transmembrane helix</keyword>
<dbReference type="GO" id="GO:0015171">
    <property type="term" value="F:amino acid transmembrane transporter activity"/>
    <property type="evidence" value="ECO:0007669"/>
    <property type="project" value="TreeGrafter"/>
</dbReference>
<evidence type="ECO:0000259" key="8">
    <source>
        <dbReference type="Pfam" id="PF00324"/>
    </source>
</evidence>
<dbReference type="Proteomes" id="UP001239213">
    <property type="component" value="Unassembled WGS sequence"/>
</dbReference>
<feature type="transmembrane region" description="Helical" evidence="7">
    <location>
        <begin position="240"/>
        <end position="258"/>
    </location>
</feature>
<feature type="transmembrane region" description="Helical" evidence="7">
    <location>
        <begin position="528"/>
        <end position="546"/>
    </location>
</feature>
<keyword evidence="2" id="KW-0813">Transport</keyword>
<evidence type="ECO:0000313" key="10">
    <source>
        <dbReference type="Proteomes" id="UP001239213"/>
    </source>
</evidence>
<dbReference type="AlphaFoldDB" id="A0AAJ0DM47"/>
<accession>A0AAJ0DM47</accession>
<name>A0AAJ0DM47_9PEZI</name>
<dbReference type="PANTHER" id="PTHR43341">
    <property type="entry name" value="AMINO ACID PERMEASE"/>
    <property type="match status" value="1"/>
</dbReference>
<feature type="transmembrane region" description="Helical" evidence="7">
    <location>
        <begin position="456"/>
        <end position="479"/>
    </location>
</feature>
<evidence type="ECO:0000256" key="7">
    <source>
        <dbReference type="SAM" id="Phobius"/>
    </source>
</evidence>
<evidence type="ECO:0000256" key="6">
    <source>
        <dbReference type="ARBA" id="ARBA00023136"/>
    </source>
</evidence>
<feature type="transmembrane region" description="Helical" evidence="7">
    <location>
        <begin position="382"/>
        <end position="401"/>
    </location>
</feature>
<keyword evidence="4" id="KW-0029">Amino-acid transport</keyword>
<evidence type="ECO:0000256" key="5">
    <source>
        <dbReference type="ARBA" id="ARBA00022989"/>
    </source>
</evidence>
<dbReference type="InterPro" id="IPR004840">
    <property type="entry name" value="Amino_acid_permease_CS"/>
</dbReference>
<dbReference type="GO" id="GO:0016020">
    <property type="term" value="C:membrane"/>
    <property type="evidence" value="ECO:0007669"/>
    <property type="project" value="UniProtKB-SubCell"/>
</dbReference>
<evidence type="ECO:0000256" key="1">
    <source>
        <dbReference type="ARBA" id="ARBA00004141"/>
    </source>
</evidence>
<feature type="transmembrane region" description="Helical" evidence="7">
    <location>
        <begin position="124"/>
        <end position="141"/>
    </location>
</feature>
<dbReference type="FunFam" id="1.20.1740.10:FF:000001">
    <property type="entry name" value="Amino acid permease"/>
    <property type="match status" value="1"/>
</dbReference>
<dbReference type="EMBL" id="MPDP01000029">
    <property type="protein sequence ID" value="KAK1492565.1"/>
    <property type="molecule type" value="Genomic_DNA"/>
</dbReference>
<comment type="subcellular location">
    <subcellularLocation>
        <location evidence="1">Membrane</location>
        <topology evidence="1">Multi-pass membrane protein</topology>
    </subcellularLocation>
</comment>
<sequence>MYAQTNDSFTAAYPVMNWLAALQNSARLQVTSISLLILTQKAEMSNPVSYDTEKMKSPAIADTDVELRPMESVRGGVLGPEGQQHGSTQRGLKSRHAQMIALGGTIGTGLFVGVGQGLNMGGPLFLLISYISITLLLYGVATATGEMSAYLPVPGSSIAHYGQRFFSRSLGFTLGWVYWYIFSITVPAEITATYIVINYWSPPLHIAFWLTLIGAVMIALNCFPVKVYGEAEFWFASMKVFGIIGLLILSLVLFFGGGPSHQPLWFSNWSNPGPVKEYIVTGDSGRLVAFVSTITFSVFAFAFAPELLVVTGGEMESPRRNIPTATRRYFYRLITFYILGALAVGIIVSSNNPNLLSGGKGAGASPWAIGIREAGIKGLDSVVNVVIVLSAWSAGNSYLYLASRALYSMALAGNAPKIFTRCTKSGVPYYATAANASFSLLAYLNVASTGATVFNWFVNLINTGAYQSWICCCIIYFRYRKASDAQGITDIPFRSRFQPYSSMFSLFGFSLLLLINGFKVFLAGQWNTSSFFTSYIGVVIFLLLFFGHKFTVGRQDPWVLNPIDVDLKSGLDEIFAAEQPAPVRTKWYQKWRVLFE</sequence>
<feature type="transmembrane region" description="Helical" evidence="7">
    <location>
        <begin position="329"/>
        <end position="348"/>
    </location>
</feature>
<feature type="transmembrane region" description="Helical" evidence="7">
    <location>
        <begin position="99"/>
        <end position="118"/>
    </location>
</feature>
<dbReference type="PROSITE" id="PS00218">
    <property type="entry name" value="AMINO_ACID_PERMEASE_1"/>
    <property type="match status" value="1"/>
</dbReference>
<evidence type="ECO:0000256" key="4">
    <source>
        <dbReference type="ARBA" id="ARBA00022970"/>
    </source>
</evidence>
<keyword evidence="6 7" id="KW-0472">Membrane</keyword>
<evidence type="ECO:0000313" key="9">
    <source>
        <dbReference type="EMBL" id="KAK1492565.1"/>
    </source>
</evidence>
<dbReference type="Pfam" id="PF00324">
    <property type="entry name" value="AA_permease"/>
    <property type="match status" value="1"/>
</dbReference>
<gene>
    <name evidence="9" type="ORF">CCUS01_14024</name>
</gene>
<comment type="caution">
    <text evidence="9">The sequence shown here is derived from an EMBL/GenBank/DDBJ whole genome shotgun (WGS) entry which is preliminary data.</text>
</comment>
<feature type="transmembrane region" description="Helical" evidence="7">
    <location>
        <begin position="500"/>
        <end position="522"/>
    </location>
</feature>
<protein>
    <submittedName>
        <fullName evidence="9">Proline-specific permease</fullName>
    </submittedName>
</protein>
<feature type="transmembrane region" description="Helical" evidence="7">
    <location>
        <begin position="177"/>
        <end position="200"/>
    </location>
</feature>
<keyword evidence="3 7" id="KW-0812">Transmembrane</keyword>
<keyword evidence="10" id="KW-1185">Reference proteome</keyword>
<organism evidence="9 10">
    <name type="scientific">Colletotrichum cuscutae</name>
    <dbReference type="NCBI Taxonomy" id="1209917"/>
    <lineage>
        <taxon>Eukaryota</taxon>
        <taxon>Fungi</taxon>
        <taxon>Dikarya</taxon>
        <taxon>Ascomycota</taxon>
        <taxon>Pezizomycotina</taxon>
        <taxon>Sordariomycetes</taxon>
        <taxon>Hypocreomycetidae</taxon>
        <taxon>Glomerellales</taxon>
        <taxon>Glomerellaceae</taxon>
        <taxon>Colletotrichum</taxon>
        <taxon>Colletotrichum acutatum species complex</taxon>
    </lineage>
</organism>
<proteinExistence type="predicted"/>
<reference evidence="9" key="1">
    <citation type="submission" date="2016-11" db="EMBL/GenBank/DDBJ databases">
        <title>The genome sequence of Colletotrichum cuscutae.</title>
        <authorList>
            <person name="Baroncelli R."/>
        </authorList>
    </citation>
    <scope>NUCLEOTIDE SEQUENCE</scope>
    <source>
        <strain evidence="9">IMI 304802</strain>
    </source>
</reference>
<feature type="transmembrane region" description="Helical" evidence="7">
    <location>
        <begin position="427"/>
        <end position="444"/>
    </location>
</feature>
<feature type="domain" description="Amino acid permease/ SLC12A" evidence="8">
    <location>
        <begin position="96"/>
        <end position="560"/>
    </location>
</feature>
<evidence type="ECO:0000256" key="3">
    <source>
        <dbReference type="ARBA" id="ARBA00022692"/>
    </source>
</evidence>